<dbReference type="PANTHER" id="PTHR21054:SF2">
    <property type="entry name" value="MIP04191P"/>
    <property type="match status" value="1"/>
</dbReference>
<proteinExistence type="predicted"/>
<protein>
    <recommendedName>
        <fullName evidence="4">Zinc metalloproteinase</fullName>
    </recommendedName>
</protein>
<evidence type="ECO:0008006" key="4">
    <source>
        <dbReference type="Google" id="ProtNLM"/>
    </source>
</evidence>
<name>A0AAD6D206_9EURO</name>
<organism evidence="2 3">
    <name type="scientific">Penicillium frequentans</name>
    <dbReference type="NCBI Taxonomy" id="3151616"/>
    <lineage>
        <taxon>Eukaryota</taxon>
        <taxon>Fungi</taxon>
        <taxon>Dikarya</taxon>
        <taxon>Ascomycota</taxon>
        <taxon>Pezizomycotina</taxon>
        <taxon>Eurotiomycetes</taxon>
        <taxon>Eurotiomycetidae</taxon>
        <taxon>Eurotiales</taxon>
        <taxon>Aspergillaceae</taxon>
        <taxon>Penicillium</taxon>
    </lineage>
</organism>
<feature type="region of interest" description="Disordered" evidence="1">
    <location>
        <begin position="1"/>
        <end position="24"/>
    </location>
</feature>
<evidence type="ECO:0000313" key="2">
    <source>
        <dbReference type="EMBL" id="KAJ5546969.1"/>
    </source>
</evidence>
<feature type="region of interest" description="Disordered" evidence="1">
    <location>
        <begin position="674"/>
        <end position="696"/>
    </location>
</feature>
<keyword evidence="3" id="KW-1185">Reference proteome</keyword>
<reference evidence="2 3" key="1">
    <citation type="journal article" date="2023" name="IMA Fungus">
        <title>Comparative genomic study of the Penicillium genus elucidates a diverse pangenome and 15 lateral gene transfer events.</title>
        <authorList>
            <person name="Petersen C."/>
            <person name="Sorensen T."/>
            <person name="Nielsen M.R."/>
            <person name="Sondergaard T.E."/>
            <person name="Sorensen J.L."/>
            <person name="Fitzpatrick D.A."/>
            <person name="Frisvad J.C."/>
            <person name="Nielsen K.L."/>
        </authorList>
    </citation>
    <scope>NUCLEOTIDE SEQUENCE [LARGE SCALE GENOMIC DNA]</scope>
    <source>
        <strain evidence="2 3">IBT 35679</strain>
    </source>
</reference>
<gene>
    <name evidence="2" type="ORF">N7494_004554</name>
</gene>
<accession>A0AAD6D206</accession>
<dbReference type="Proteomes" id="UP001220324">
    <property type="component" value="Unassembled WGS sequence"/>
</dbReference>
<dbReference type="AlphaFoldDB" id="A0AAD6D206"/>
<dbReference type="EMBL" id="JAQIZZ010000003">
    <property type="protein sequence ID" value="KAJ5546969.1"/>
    <property type="molecule type" value="Genomic_DNA"/>
</dbReference>
<dbReference type="GO" id="GO:0005737">
    <property type="term" value="C:cytoplasm"/>
    <property type="evidence" value="ECO:0007669"/>
    <property type="project" value="TreeGrafter"/>
</dbReference>
<feature type="compositionally biased region" description="Acidic residues" evidence="1">
    <location>
        <begin position="682"/>
        <end position="694"/>
    </location>
</feature>
<comment type="caution">
    <text evidence="2">The sequence shown here is derived from an EMBL/GenBank/DDBJ whole genome shotgun (WGS) entry which is preliminary data.</text>
</comment>
<dbReference type="PANTHER" id="PTHR21054">
    <property type="entry name" value="ZINC METALLOPROTEINASE-RELATED"/>
    <property type="match status" value="1"/>
</dbReference>
<evidence type="ECO:0000313" key="3">
    <source>
        <dbReference type="Proteomes" id="UP001220324"/>
    </source>
</evidence>
<sequence length="750" mass="82562">MAKRSMESDSVSSPPKRRVQPVPTEKRPFVIANLKDGDVLHQTCVVIDGTCHDFDYAEETNFVSVSSADTLNQSQPVNHWPLKRGQWKALVMLAPGSNKILFELHHAGGVSDSLEITVNYIPLLQLPPLHLAILVAKDSPLLIDCPPAKYGGISTAHSSLDSAIAKLRMSAYMWQAVTAEDFRQKGLGRRSFRLEEEWMSNTTLQMAHQTTPGDEGRMAAVAKVHIIRSDKTVAEIRDAEVAQQNSRGRNRDALHAYFEAALVEAGGPFESRCRPVVAGLILDSHYSTERSMIMGHAALGCHKSDGISLGVFGSHLTYSWPRFLEEVPACLTDMTLTGDTVGNDNNECDTMRGACFVGQGAFLHEVGHAFGADHTTGIMARGYSKSWAMNIIEHKTNDKMVNDSKWDLRDVLQFKLLPHFALPGDMPVSKGFKSAAVNIQLDLDLEKVEEMTDGEEHRDEIIKISCSAGLAQVKIQNGKEEQVRFADSDWTGQYTAIHINTSVEEFDRTEPLKIFALAMNGKERTVADAWKLLKEKPYILIPGSNVVLRKQSVRSERFGSETTDDEFVQWAMLLKHRGTDGKLHRATAIDLRVGCTMDGAVVHYADGRHENCGPARDRHGGRHNFGGHASEKHDLPEGQTITKVRLRTQGRGWGGSLSGIRMTLSNGAQWGCLHDDQGGDSYDSDEDDDGDGNDESSVIALEPNDDEVVVGFYGQSFSGSGFTSEFGVLTAPKGVELPDMVYDMPELTNV</sequence>
<feature type="region of interest" description="Disordered" evidence="1">
    <location>
        <begin position="620"/>
        <end position="639"/>
    </location>
</feature>
<evidence type="ECO:0000256" key="1">
    <source>
        <dbReference type="SAM" id="MobiDB-lite"/>
    </source>
</evidence>
<dbReference type="InterPro" id="IPR053002">
    <property type="entry name" value="Metalloproteinase_M10B"/>
</dbReference>
<dbReference type="Pfam" id="PF12044">
    <property type="entry name" value="Metallopep"/>
    <property type="match status" value="1"/>
</dbReference>
<dbReference type="InterPro" id="IPR021917">
    <property type="entry name" value="Unchr_Zn-peptidase-like"/>
</dbReference>